<dbReference type="PROSITE" id="PS50879">
    <property type="entry name" value="RNASE_H_1"/>
    <property type="match status" value="1"/>
</dbReference>
<dbReference type="Proteomes" id="UP000054190">
    <property type="component" value="Unassembled WGS sequence"/>
</dbReference>
<dbReference type="Gene3D" id="1.10.10.200">
    <property type="match status" value="1"/>
</dbReference>
<dbReference type="InterPro" id="IPR017856">
    <property type="entry name" value="Integrase-like_N"/>
</dbReference>
<dbReference type="Pfam" id="PF02022">
    <property type="entry name" value="Integrase_Zn"/>
    <property type="match status" value="1"/>
</dbReference>
<dbReference type="EC" id="2.7.7.49" evidence="1"/>
<feature type="domain" description="RNase H type-1" evidence="11">
    <location>
        <begin position="1"/>
        <end position="94"/>
    </location>
</feature>
<dbReference type="GO" id="GO:0008270">
    <property type="term" value="F:zinc ion binding"/>
    <property type="evidence" value="ECO:0007669"/>
    <property type="project" value="UniProtKB-KW"/>
</dbReference>
<evidence type="ECO:0000256" key="6">
    <source>
        <dbReference type="ARBA" id="ARBA00022759"/>
    </source>
</evidence>
<keyword evidence="6" id="KW-0255">Endonuclease</keyword>
<evidence type="ECO:0000256" key="4">
    <source>
        <dbReference type="ARBA" id="ARBA00022722"/>
    </source>
</evidence>
<feature type="non-terminal residue" evidence="13">
    <location>
        <position position="267"/>
    </location>
</feature>
<keyword evidence="4" id="KW-0540">Nuclease</keyword>
<dbReference type="PANTHER" id="PTHR41694">
    <property type="entry name" value="ENDOGENOUS RETROVIRUS GROUP K MEMBER POL PROTEIN"/>
    <property type="match status" value="1"/>
</dbReference>
<evidence type="ECO:0000256" key="2">
    <source>
        <dbReference type="ARBA" id="ARBA00022679"/>
    </source>
</evidence>
<evidence type="ECO:0000259" key="11">
    <source>
        <dbReference type="PROSITE" id="PS50879"/>
    </source>
</evidence>
<dbReference type="Gene3D" id="3.30.420.10">
    <property type="entry name" value="Ribonuclease H-like superfamily/Ribonuclease H"/>
    <property type="match status" value="2"/>
</dbReference>
<organism evidence="13 14">
    <name type="scientific">Tyto alba</name>
    <name type="common">Barn owl</name>
    <dbReference type="NCBI Taxonomy" id="56313"/>
    <lineage>
        <taxon>Eukaryota</taxon>
        <taxon>Metazoa</taxon>
        <taxon>Chordata</taxon>
        <taxon>Craniata</taxon>
        <taxon>Vertebrata</taxon>
        <taxon>Euteleostomi</taxon>
        <taxon>Archelosauria</taxon>
        <taxon>Archosauria</taxon>
        <taxon>Dinosauria</taxon>
        <taxon>Saurischia</taxon>
        <taxon>Theropoda</taxon>
        <taxon>Coelurosauria</taxon>
        <taxon>Aves</taxon>
        <taxon>Neognathae</taxon>
        <taxon>Neoaves</taxon>
        <taxon>Telluraves</taxon>
        <taxon>Strigiformes</taxon>
        <taxon>Tytonidae</taxon>
        <taxon>Tyto</taxon>
    </lineage>
</organism>
<keyword evidence="9" id="KW-0863">Zinc-finger</keyword>
<dbReference type="EMBL" id="KK375195">
    <property type="protein sequence ID" value="KFV45540.1"/>
    <property type="molecule type" value="Genomic_DNA"/>
</dbReference>
<name>A0A093EP78_TYTAL</name>
<evidence type="ECO:0000256" key="8">
    <source>
        <dbReference type="ARBA" id="ARBA00022918"/>
    </source>
</evidence>
<dbReference type="GO" id="GO:0003964">
    <property type="term" value="F:RNA-directed DNA polymerase activity"/>
    <property type="evidence" value="ECO:0007669"/>
    <property type="project" value="UniProtKB-KW"/>
</dbReference>
<reference evidence="13 14" key="1">
    <citation type="submission" date="2014-04" db="EMBL/GenBank/DDBJ databases">
        <title>Genome evolution of avian class.</title>
        <authorList>
            <person name="Zhang G."/>
            <person name="Li C."/>
        </authorList>
    </citation>
    <scope>NUCLEOTIDE SEQUENCE [LARGE SCALE GENOMIC DNA]</scope>
    <source>
        <strain evidence="13">BGI_N341</strain>
    </source>
</reference>
<dbReference type="InterPro" id="IPR003308">
    <property type="entry name" value="Integrase_Zn-bd_dom_N"/>
</dbReference>
<keyword evidence="5" id="KW-0479">Metal-binding</keyword>
<dbReference type="InterPro" id="IPR012337">
    <property type="entry name" value="RNaseH-like_sf"/>
</dbReference>
<proteinExistence type="predicted"/>
<dbReference type="Pfam" id="PF00075">
    <property type="entry name" value="RNase_H"/>
    <property type="match status" value="1"/>
</dbReference>
<feature type="non-terminal residue" evidence="13">
    <location>
        <position position="1"/>
    </location>
</feature>
<dbReference type="Pfam" id="PF00665">
    <property type="entry name" value="rve"/>
    <property type="match status" value="1"/>
</dbReference>
<dbReference type="PROSITE" id="PS50876">
    <property type="entry name" value="ZF_INTEGRASE"/>
    <property type="match status" value="1"/>
</dbReference>
<sequence length="267" mass="30194">GSKQIVELMAAIQAFQLFNAEPVNIVADSEYVTGTVMHLGNAFIKQVDNRQLFQLLFLLADLLKKINHSYFIVHIHSHTNLPGSADQLIMAVNIPCKMDQAKIAHQFFHQNAQSLRKFFSLTMEQAQSIIRACEDCQHLAPLPLLHATKPRGLQANKLWQMDVTHIPSFGKLKYVHVTVDTFSGFVVATVRSSKKTKDVIRHFLRSFASIAVPKQIKTDDGPAYTSHKLIIFQVWRITHVTGIPHSPTGQAIVELMHHFLKTMLEKQ</sequence>
<dbReference type="SUPFAM" id="SSF46919">
    <property type="entry name" value="N-terminal Zn binding domain of HIV integrase"/>
    <property type="match status" value="1"/>
</dbReference>
<evidence type="ECO:0000256" key="1">
    <source>
        <dbReference type="ARBA" id="ARBA00012493"/>
    </source>
</evidence>
<evidence type="ECO:0000256" key="5">
    <source>
        <dbReference type="ARBA" id="ARBA00022723"/>
    </source>
</evidence>
<dbReference type="PROSITE" id="PS50994">
    <property type="entry name" value="INTEGRASE"/>
    <property type="match status" value="1"/>
</dbReference>
<dbReference type="GO" id="GO:0035613">
    <property type="term" value="F:RNA stem-loop binding"/>
    <property type="evidence" value="ECO:0007669"/>
    <property type="project" value="TreeGrafter"/>
</dbReference>
<keyword evidence="2" id="KW-0808">Transferase</keyword>
<keyword evidence="8" id="KW-0695">RNA-directed DNA polymerase</keyword>
<dbReference type="InterPro" id="IPR002156">
    <property type="entry name" value="RNaseH_domain"/>
</dbReference>
<feature type="domain" description="Integrase-type" evidence="10">
    <location>
        <begin position="96"/>
        <end position="137"/>
    </location>
</feature>
<keyword evidence="3" id="KW-0548">Nucleotidyltransferase</keyword>
<evidence type="ECO:0000256" key="7">
    <source>
        <dbReference type="ARBA" id="ARBA00022801"/>
    </source>
</evidence>
<dbReference type="GO" id="GO:0015074">
    <property type="term" value="P:DNA integration"/>
    <property type="evidence" value="ECO:0007669"/>
    <property type="project" value="InterPro"/>
</dbReference>
<dbReference type="AlphaFoldDB" id="A0A093EP78"/>
<evidence type="ECO:0000256" key="9">
    <source>
        <dbReference type="PROSITE-ProRule" id="PRU00450"/>
    </source>
</evidence>
<evidence type="ECO:0000313" key="13">
    <source>
        <dbReference type="EMBL" id="KFV45540.1"/>
    </source>
</evidence>
<accession>A0A093EP78</accession>
<keyword evidence="9" id="KW-0862">Zinc</keyword>
<feature type="domain" description="Integrase catalytic" evidence="12">
    <location>
        <begin position="146"/>
        <end position="267"/>
    </location>
</feature>
<keyword evidence="14" id="KW-1185">Reference proteome</keyword>
<protein>
    <recommendedName>
        <fullName evidence="1">RNA-directed DNA polymerase</fullName>
        <ecNumber evidence="1">2.7.7.49</ecNumber>
    </recommendedName>
</protein>
<dbReference type="SUPFAM" id="SSF53098">
    <property type="entry name" value="Ribonuclease H-like"/>
    <property type="match status" value="2"/>
</dbReference>
<evidence type="ECO:0000256" key="3">
    <source>
        <dbReference type="ARBA" id="ARBA00022695"/>
    </source>
</evidence>
<keyword evidence="7" id="KW-0378">Hydrolase</keyword>
<dbReference type="PANTHER" id="PTHR41694:SF3">
    <property type="entry name" value="RNA-DIRECTED DNA POLYMERASE-RELATED"/>
    <property type="match status" value="1"/>
</dbReference>
<gene>
    <name evidence="13" type="ORF">N341_08774</name>
</gene>
<dbReference type="GO" id="GO:0004523">
    <property type="term" value="F:RNA-DNA hybrid ribonuclease activity"/>
    <property type="evidence" value="ECO:0007669"/>
    <property type="project" value="InterPro"/>
</dbReference>
<evidence type="ECO:0000313" key="14">
    <source>
        <dbReference type="Proteomes" id="UP000054190"/>
    </source>
</evidence>
<evidence type="ECO:0000259" key="12">
    <source>
        <dbReference type="PROSITE" id="PS50994"/>
    </source>
</evidence>
<dbReference type="InterPro" id="IPR001584">
    <property type="entry name" value="Integrase_cat-core"/>
</dbReference>
<dbReference type="InterPro" id="IPR036397">
    <property type="entry name" value="RNaseH_sf"/>
</dbReference>
<evidence type="ECO:0000259" key="10">
    <source>
        <dbReference type="PROSITE" id="PS50876"/>
    </source>
</evidence>